<accession>A0ABD1XIZ7</accession>
<proteinExistence type="predicted"/>
<protein>
    <recommendedName>
        <fullName evidence="3">Ribosomal protein S14</fullName>
    </recommendedName>
</protein>
<evidence type="ECO:0008006" key="3">
    <source>
        <dbReference type="Google" id="ProtNLM"/>
    </source>
</evidence>
<evidence type="ECO:0000313" key="1">
    <source>
        <dbReference type="EMBL" id="KAL2608895.1"/>
    </source>
</evidence>
<keyword evidence="2" id="KW-1185">Reference proteome</keyword>
<dbReference type="Proteomes" id="UP001605036">
    <property type="component" value="Unassembled WGS sequence"/>
</dbReference>
<comment type="caution">
    <text evidence="1">The sequence shown here is derived from an EMBL/GenBank/DDBJ whole genome shotgun (WGS) entry which is preliminary data.</text>
</comment>
<organism evidence="1 2">
    <name type="scientific">Riccia fluitans</name>
    <dbReference type="NCBI Taxonomy" id="41844"/>
    <lineage>
        <taxon>Eukaryota</taxon>
        <taxon>Viridiplantae</taxon>
        <taxon>Streptophyta</taxon>
        <taxon>Embryophyta</taxon>
        <taxon>Marchantiophyta</taxon>
        <taxon>Marchantiopsida</taxon>
        <taxon>Marchantiidae</taxon>
        <taxon>Marchantiales</taxon>
        <taxon>Ricciaceae</taxon>
        <taxon>Riccia</taxon>
    </lineage>
</organism>
<evidence type="ECO:0000313" key="2">
    <source>
        <dbReference type="Proteomes" id="UP001605036"/>
    </source>
</evidence>
<reference evidence="1 2" key="1">
    <citation type="submission" date="2024-09" db="EMBL/GenBank/DDBJ databases">
        <title>Chromosome-scale assembly of Riccia fluitans.</title>
        <authorList>
            <person name="Paukszto L."/>
            <person name="Sawicki J."/>
            <person name="Karawczyk K."/>
            <person name="Piernik-Szablinska J."/>
            <person name="Szczecinska M."/>
            <person name="Mazdziarz M."/>
        </authorList>
    </citation>
    <scope>NUCLEOTIDE SEQUENCE [LARGE SCALE GENOMIC DNA]</scope>
    <source>
        <strain evidence="1">Rf_01</strain>
        <tissue evidence="1">Aerial parts of the thallus</tissue>
    </source>
</reference>
<name>A0ABD1XIZ7_9MARC</name>
<dbReference type="EMBL" id="JBHFFA010000008">
    <property type="protein sequence ID" value="KAL2608895.1"/>
    <property type="molecule type" value="Genomic_DNA"/>
</dbReference>
<gene>
    <name evidence="1" type="ORF">R1flu_027468</name>
</gene>
<sequence>MPDAAKFQAKKKMVHIRGRSLEDRRISSFLVDVVINPSLEQSPWIFEPYRCHSTHNNALIIALGIRQWGHLCREALHQNRRHDGKHNIKPELDGRNLGFN</sequence>
<dbReference type="AlphaFoldDB" id="A0ABD1XIZ7"/>